<dbReference type="PROSITE" id="PS50109">
    <property type="entry name" value="HIS_KIN"/>
    <property type="match status" value="1"/>
</dbReference>
<evidence type="ECO:0000313" key="18">
    <source>
        <dbReference type="EMBL" id="MEQ2578229.1"/>
    </source>
</evidence>
<comment type="caution">
    <text evidence="18">The sequence shown here is derived from an EMBL/GenBank/DDBJ whole genome shotgun (WGS) entry which is preliminary data.</text>
</comment>
<feature type="domain" description="HAMP" evidence="17">
    <location>
        <begin position="203"/>
        <end position="255"/>
    </location>
</feature>
<keyword evidence="11 15" id="KW-1133">Transmembrane helix</keyword>
<feature type="coiled-coil region" evidence="14">
    <location>
        <begin position="243"/>
        <end position="274"/>
    </location>
</feature>
<evidence type="ECO:0000313" key="19">
    <source>
        <dbReference type="Proteomes" id="UP001470288"/>
    </source>
</evidence>
<accession>A0ABV1HZ75</accession>
<keyword evidence="4" id="KW-1003">Cell membrane</keyword>
<dbReference type="InterPro" id="IPR050398">
    <property type="entry name" value="HssS/ArlS-like"/>
</dbReference>
<dbReference type="InterPro" id="IPR003661">
    <property type="entry name" value="HisK_dim/P_dom"/>
</dbReference>
<organism evidence="18 19">
    <name type="scientific">Hominiventricola aquisgranensis</name>
    <dbReference type="NCBI Taxonomy" id="3133164"/>
    <lineage>
        <taxon>Bacteria</taxon>
        <taxon>Bacillati</taxon>
        <taxon>Bacillota</taxon>
        <taxon>Clostridia</taxon>
        <taxon>Lachnospirales</taxon>
        <taxon>Lachnospiraceae</taxon>
        <taxon>Hominiventricola</taxon>
    </lineage>
</organism>
<gene>
    <name evidence="18" type="ORF">WMO62_05125</name>
</gene>
<keyword evidence="9 18" id="KW-0418">Kinase</keyword>
<dbReference type="Pfam" id="PF02518">
    <property type="entry name" value="HATPase_c"/>
    <property type="match status" value="1"/>
</dbReference>
<dbReference type="GO" id="GO:0016301">
    <property type="term" value="F:kinase activity"/>
    <property type="evidence" value="ECO:0007669"/>
    <property type="project" value="UniProtKB-KW"/>
</dbReference>
<evidence type="ECO:0000256" key="15">
    <source>
        <dbReference type="SAM" id="Phobius"/>
    </source>
</evidence>
<dbReference type="Gene3D" id="3.30.565.10">
    <property type="entry name" value="Histidine kinase-like ATPase, C-terminal domain"/>
    <property type="match status" value="1"/>
</dbReference>
<dbReference type="EC" id="2.7.13.3" evidence="3"/>
<evidence type="ECO:0000256" key="14">
    <source>
        <dbReference type="SAM" id="Coils"/>
    </source>
</evidence>
<evidence type="ECO:0000256" key="8">
    <source>
        <dbReference type="ARBA" id="ARBA00022741"/>
    </source>
</evidence>
<evidence type="ECO:0000259" key="17">
    <source>
        <dbReference type="PROSITE" id="PS50885"/>
    </source>
</evidence>
<dbReference type="CDD" id="cd00082">
    <property type="entry name" value="HisKA"/>
    <property type="match status" value="1"/>
</dbReference>
<feature type="transmembrane region" description="Helical" evidence="15">
    <location>
        <begin position="182"/>
        <end position="201"/>
    </location>
</feature>
<evidence type="ECO:0000256" key="1">
    <source>
        <dbReference type="ARBA" id="ARBA00000085"/>
    </source>
</evidence>
<dbReference type="SUPFAM" id="SSF47384">
    <property type="entry name" value="Homodimeric domain of signal transducing histidine kinase"/>
    <property type="match status" value="1"/>
</dbReference>
<evidence type="ECO:0000256" key="3">
    <source>
        <dbReference type="ARBA" id="ARBA00012438"/>
    </source>
</evidence>
<dbReference type="InterPro" id="IPR003594">
    <property type="entry name" value="HATPase_dom"/>
</dbReference>
<dbReference type="SMART" id="SM00304">
    <property type="entry name" value="HAMP"/>
    <property type="match status" value="1"/>
</dbReference>
<proteinExistence type="predicted"/>
<keyword evidence="6" id="KW-0808">Transferase</keyword>
<keyword evidence="5" id="KW-0597">Phosphoprotein</keyword>
<feature type="transmembrane region" description="Helical" evidence="15">
    <location>
        <begin position="21"/>
        <end position="44"/>
    </location>
</feature>
<dbReference type="SUPFAM" id="SSF55874">
    <property type="entry name" value="ATPase domain of HSP90 chaperone/DNA topoisomerase II/histidine kinase"/>
    <property type="match status" value="1"/>
</dbReference>
<keyword evidence="14" id="KW-0175">Coiled coil</keyword>
<keyword evidence="12" id="KW-0902">Two-component regulatory system</keyword>
<evidence type="ECO:0000256" key="2">
    <source>
        <dbReference type="ARBA" id="ARBA00004651"/>
    </source>
</evidence>
<reference evidence="18 19" key="1">
    <citation type="submission" date="2024-03" db="EMBL/GenBank/DDBJ databases">
        <title>Human intestinal bacterial collection.</title>
        <authorList>
            <person name="Pauvert C."/>
            <person name="Hitch T.C.A."/>
            <person name="Clavel T."/>
        </authorList>
    </citation>
    <scope>NUCLEOTIDE SEQUENCE [LARGE SCALE GENOMIC DNA]</scope>
    <source>
        <strain evidence="18 19">CLA-AA-H78B</strain>
    </source>
</reference>
<dbReference type="Gene3D" id="1.10.287.130">
    <property type="match status" value="1"/>
</dbReference>
<evidence type="ECO:0000256" key="6">
    <source>
        <dbReference type="ARBA" id="ARBA00022679"/>
    </source>
</evidence>
<evidence type="ECO:0000256" key="7">
    <source>
        <dbReference type="ARBA" id="ARBA00022692"/>
    </source>
</evidence>
<evidence type="ECO:0000256" key="13">
    <source>
        <dbReference type="ARBA" id="ARBA00023136"/>
    </source>
</evidence>
<dbReference type="InterPro" id="IPR036890">
    <property type="entry name" value="HATPase_C_sf"/>
</dbReference>
<dbReference type="RefSeq" id="WP_118440768.1">
    <property type="nucleotide sequence ID" value="NZ_JBBMFC010000007.1"/>
</dbReference>
<comment type="catalytic activity">
    <reaction evidence="1">
        <text>ATP + protein L-histidine = ADP + protein N-phospho-L-histidine.</text>
        <dbReference type="EC" id="2.7.13.3"/>
    </reaction>
</comment>
<dbReference type="SMART" id="SM00387">
    <property type="entry name" value="HATPase_c"/>
    <property type="match status" value="1"/>
</dbReference>
<evidence type="ECO:0000256" key="5">
    <source>
        <dbReference type="ARBA" id="ARBA00022553"/>
    </source>
</evidence>
<dbReference type="Gene3D" id="6.10.340.10">
    <property type="match status" value="1"/>
</dbReference>
<dbReference type="Pfam" id="PF00672">
    <property type="entry name" value="HAMP"/>
    <property type="match status" value="1"/>
</dbReference>
<protein>
    <recommendedName>
        <fullName evidence="3">histidine kinase</fullName>
        <ecNumber evidence="3">2.7.13.3</ecNumber>
    </recommendedName>
</protein>
<evidence type="ECO:0000256" key="11">
    <source>
        <dbReference type="ARBA" id="ARBA00022989"/>
    </source>
</evidence>
<dbReference type="Pfam" id="PF00512">
    <property type="entry name" value="HisKA"/>
    <property type="match status" value="1"/>
</dbReference>
<keyword evidence="8" id="KW-0547">Nucleotide-binding</keyword>
<name>A0ABV1HZ75_9FIRM</name>
<dbReference type="InterPro" id="IPR005467">
    <property type="entry name" value="His_kinase_dom"/>
</dbReference>
<dbReference type="SUPFAM" id="SSF158472">
    <property type="entry name" value="HAMP domain-like"/>
    <property type="match status" value="1"/>
</dbReference>
<dbReference type="PANTHER" id="PTHR45528">
    <property type="entry name" value="SENSOR HISTIDINE KINASE CPXA"/>
    <property type="match status" value="1"/>
</dbReference>
<keyword evidence="19" id="KW-1185">Reference proteome</keyword>
<evidence type="ECO:0000259" key="16">
    <source>
        <dbReference type="PROSITE" id="PS50109"/>
    </source>
</evidence>
<dbReference type="Proteomes" id="UP001470288">
    <property type="component" value="Unassembled WGS sequence"/>
</dbReference>
<dbReference type="PROSITE" id="PS50885">
    <property type="entry name" value="HAMP"/>
    <property type="match status" value="1"/>
</dbReference>
<evidence type="ECO:0000256" key="4">
    <source>
        <dbReference type="ARBA" id="ARBA00022475"/>
    </source>
</evidence>
<evidence type="ECO:0000256" key="10">
    <source>
        <dbReference type="ARBA" id="ARBA00022840"/>
    </source>
</evidence>
<dbReference type="PANTHER" id="PTHR45528:SF1">
    <property type="entry name" value="SENSOR HISTIDINE KINASE CPXA"/>
    <property type="match status" value="1"/>
</dbReference>
<dbReference type="InterPro" id="IPR003660">
    <property type="entry name" value="HAMP_dom"/>
</dbReference>
<keyword evidence="10" id="KW-0067">ATP-binding</keyword>
<sequence length="502" mass="57560">MHTEQRQKNKVKKVRSIGTRMTIIFSAVLIVALAACWVANIFFLQDYYIKNKLMAIKEAYEYMDEASKADNLSGEKFLAGLRTICETDNISLFVMDQNGRARLTSVHDSEELQRDLYEYVLGIRPNQKSILAENDQYLMSVNRDSPNGGYLKMAGVLSGGEPFIIRTAVEPIRESVSLANRFLIYVGSIVLLVGAFIIHWVSKRISEPILELARLSERMSDLDFDVKFEGGRDSEIIFLGNHMNQLSETLEKTISELKTANNELQRDIEQKEKRDEMRKEFLSNVSHELKTPIALVQGYAEGLKECINDDPESREFYCDVIMDEAGKMNKLVKNLLTLNELEFGNEVVTMERFDLASMIHNMLRSMQVLFEQKDVKLVYDVQEPVYAWANEFKMEQVLNNYISNALNHVDGEKIIKITIQRQDGHVRAGVFNTGKPIPEEDVGRIWDKFYKVDKARTREYGGSGVGLSIVKAIMESMHQQYGVINYDNGVEFWFELDDKNEA</sequence>
<comment type="subcellular location">
    <subcellularLocation>
        <location evidence="2">Cell membrane</location>
        <topology evidence="2">Multi-pass membrane protein</topology>
    </subcellularLocation>
</comment>
<dbReference type="EMBL" id="JBBMFC010000007">
    <property type="protein sequence ID" value="MEQ2578229.1"/>
    <property type="molecule type" value="Genomic_DNA"/>
</dbReference>
<dbReference type="SMART" id="SM00388">
    <property type="entry name" value="HisKA"/>
    <property type="match status" value="1"/>
</dbReference>
<evidence type="ECO:0000256" key="9">
    <source>
        <dbReference type="ARBA" id="ARBA00022777"/>
    </source>
</evidence>
<dbReference type="InterPro" id="IPR036097">
    <property type="entry name" value="HisK_dim/P_sf"/>
</dbReference>
<feature type="domain" description="Histidine kinase" evidence="16">
    <location>
        <begin position="284"/>
        <end position="488"/>
    </location>
</feature>
<evidence type="ECO:0000256" key="12">
    <source>
        <dbReference type="ARBA" id="ARBA00023012"/>
    </source>
</evidence>
<dbReference type="CDD" id="cd06225">
    <property type="entry name" value="HAMP"/>
    <property type="match status" value="1"/>
</dbReference>
<keyword evidence="13 15" id="KW-0472">Membrane</keyword>
<keyword evidence="7 15" id="KW-0812">Transmembrane</keyword>